<reference evidence="6" key="2">
    <citation type="journal article" date="2021" name="Genome Biol. Evol.">
        <title>Developing a high-quality reference genome for a parasitic bivalve with doubly uniparental inheritance (Bivalvia: Unionida).</title>
        <authorList>
            <person name="Smith C.H."/>
        </authorList>
    </citation>
    <scope>NUCLEOTIDE SEQUENCE</scope>
    <source>
        <strain evidence="6">CHS0354</strain>
        <tissue evidence="6">Mantle</tissue>
    </source>
</reference>
<comment type="caution">
    <text evidence="6">The sequence shown here is derived from an EMBL/GenBank/DDBJ whole genome shotgun (WGS) entry which is preliminary data.</text>
</comment>
<evidence type="ECO:0000256" key="4">
    <source>
        <dbReference type="ARBA" id="ARBA00023163"/>
    </source>
</evidence>
<evidence type="ECO:0000256" key="2">
    <source>
        <dbReference type="ARBA" id="ARBA00010314"/>
    </source>
</evidence>
<reference evidence="6" key="3">
    <citation type="submission" date="2023-05" db="EMBL/GenBank/DDBJ databases">
        <authorList>
            <person name="Smith C.H."/>
        </authorList>
    </citation>
    <scope>NUCLEOTIDE SEQUENCE</scope>
    <source>
        <strain evidence="6">CHS0354</strain>
        <tissue evidence="6">Mantle</tissue>
    </source>
</reference>
<dbReference type="Proteomes" id="UP001195483">
    <property type="component" value="Unassembled WGS sequence"/>
</dbReference>
<accession>A0AAE0RYF2</accession>
<reference evidence="6" key="1">
    <citation type="journal article" date="2021" name="Genome Biol. Evol.">
        <title>A High-Quality Reference Genome for a Parasitic Bivalve with Doubly Uniparental Inheritance (Bivalvia: Unionida).</title>
        <authorList>
            <person name="Smith C.H."/>
        </authorList>
    </citation>
    <scope>NUCLEOTIDE SEQUENCE</scope>
    <source>
        <strain evidence="6">CHS0354</strain>
    </source>
</reference>
<feature type="non-terminal residue" evidence="6">
    <location>
        <position position="136"/>
    </location>
</feature>
<protein>
    <recommendedName>
        <fullName evidence="8">Transcriptional adapter 1</fullName>
    </recommendedName>
</protein>
<sequence>MAASIDLNIARTNLSEALGDDMKVYLHNLKSWFRQKISKEEFDSDARKLLKADSVHLHNEFLLAIISKCQSLGSSLVPRDLPSVTSPIVPSKPLKKGKFKKKLQGLKGSFQHRFVPLNPTSGAVPVVYKGVEESST</sequence>
<dbReference type="GO" id="GO:0005634">
    <property type="term" value="C:nucleus"/>
    <property type="evidence" value="ECO:0007669"/>
    <property type="project" value="UniProtKB-SubCell"/>
</dbReference>
<dbReference type="GO" id="GO:0006357">
    <property type="term" value="P:regulation of transcription by RNA polymerase II"/>
    <property type="evidence" value="ECO:0007669"/>
    <property type="project" value="TreeGrafter"/>
</dbReference>
<evidence type="ECO:0000256" key="3">
    <source>
        <dbReference type="ARBA" id="ARBA00023015"/>
    </source>
</evidence>
<comment type="subcellular location">
    <subcellularLocation>
        <location evidence="1">Nucleus</location>
    </subcellularLocation>
</comment>
<dbReference type="PANTHER" id="PTHR21277:SF5">
    <property type="entry name" value="TRANSCRIPTIONAL ADAPTER 1"/>
    <property type="match status" value="1"/>
</dbReference>
<dbReference type="Pfam" id="PF12767">
    <property type="entry name" value="SAGA-Tad1"/>
    <property type="match status" value="1"/>
</dbReference>
<proteinExistence type="inferred from homology"/>
<name>A0AAE0RYF2_9BIVA</name>
<gene>
    <name evidence="6" type="ORF">CHS0354_024218</name>
</gene>
<organism evidence="6 7">
    <name type="scientific">Potamilus streckersoni</name>
    <dbReference type="NCBI Taxonomy" id="2493646"/>
    <lineage>
        <taxon>Eukaryota</taxon>
        <taxon>Metazoa</taxon>
        <taxon>Spiralia</taxon>
        <taxon>Lophotrochozoa</taxon>
        <taxon>Mollusca</taxon>
        <taxon>Bivalvia</taxon>
        <taxon>Autobranchia</taxon>
        <taxon>Heteroconchia</taxon>
        <taxon>Palaeoheterodonta</taxon>
        <taxon>Unionida</taxon>
        <taxon>Unionoidea</taxon>
        <taxon>Unionidae</taxon>
        <taxon>Ambleminae</taxon>
        <taxon>Lampsilini</taxon>
        <taxon>Potamilus</taxon>
    </lineage>
</organism>
<keyword evidence="5" id="KW-0539">Nucleus</keyword>
<dbReference type="EMBL" id="JAEAOA010001432">
    <property type="protein sequence ID" value="KAK3581906.1"/>
    <property type="molecule type" value="Genomic_DNA"/>
</dbReference>
<keyword evidence="3" id="KW-0805">Transcription regulation</keyword>
<keyword evidence="4" id="KW-0804">Transcription</keyword>
<evidence type="ECO:0000256" key="5">
    <source>
        <dbReference type="ARBA" id="ARBA00023242"/>
    </source>
</evidence>
<dbReference type="AlphaFoldDB" id="A0AAE0RYF2"/>
<evidence type="ECO:0000256" key="1">
    <source>
        <dbReference type="ARBA" id="ARBA00004123"/>
    </source>
</evidence>
<keyword evidence="7" id="KW-1185">Reference proteome</keyword>
<comment type="similarity">
    <text evidence="2">Belongs to the TADA1 family.</text>
</comment>
<evidence type="ECO:0000313" key="7">
    <source>
        <dbReference type="Proteomes" id="UP001195483"/>
    </source>
</evidence>
<dbReference type="GO" id="GO:0000124">
    <property type="term" value="C:SAGA complex"/>
    <property type="evidence" value="ECO:0007669"/>
    <property type="project" value="TreeGrafter"/>
</dbReference>
<evidence type="ECO:0008006" key="8">
    <source>
        <dbReference type="Google" id="ProtNLM"/>
    </source>
</evidence>
<evidence type="ECO:0000313" key="6">
    <source>
        <dbReference type="EMBL" id="KAK3581906.1"/>
    </source>
</evidence>
<dbReference type="InterPro" id="IPR024738">
    <property type="entry name" value="Hfi1/Tada1"/>
</dbReference>
<dbReference type="PANTHER" id="PTHR21277">
    <property type="entry name" value="TRANSCRIPTIONAL ADAPTER 1"/>
    <property type="match status" value="1"/>
</dbReference>
<dbReference type="GO" id="GO:0003713">
    <property type="term" value="F:transcription coactivator activity"/>
    <property type="evidence" value="ECO:0007669"/>
    <property type="project" value="TreeGrafter"/>
</dbReference>